<reference evidence="4" key="2">
    <citation type="submission" date="2012-11" db="EMBL/GenBank/DDBJ databases">
        <authorList>
            <person name="Kuo A."/>
            <person name="Curtis B.A."/>
            <person name="Tanifuji G."/>
            <person name="Burki F."/>
            <person name="Gruber A."/>
            <person name="Irimia M."/>
            <person name="Maruyama S."/>
            <person name="Arias M.C."/>
            <person name="Ball S.G."/>
            <person name="Gile G.H."/>
            <person name="Hirakawa Y."/>
            <person name="Hopkins J.F."/>
            <person name="Rensing S.A."/>
            <person name="Schmutz J."/>
            <person name="Symeonidi A."/>
            <person name="Elias M."/>
            <person name="Eveleigh R.J."/>
            <person name="Herman E.K."/>
            <person name="Klute M.J."/>
            <person name="Nakayama T."/>
            <person name="Obornik M."/>
            <person name="Reyes-Prieto A."/>
            <person name="Armbrust E.V."/>
            <person name="Aves S.J."/>
            <person name="Beiko R.G."/>
            <person name="Coutinho P."/>
            <person name="Dacks J.B."/>
            <person name="Durnford D.G."/>
            <person name="Fast N.M."/>
            <person name="Green B.R."/>
            <person name="Grisdale C."/>
            <person name="Hempe F."/>
            <person name="Henrissat B."/>
            <person name="Hoppner M.P."/>
            <person name="Ishida K.-I."/>
            <person name="Kim E."/>
            <person name="Koreny L."/>
            <person name="Kroth P.G."/>
            <person name="Liu Y."/>
            <person name="Malik S.-B."/>
            <person name="Maier U.G."/>
            <person name="McRose D."/>
            <person name="Mock T."/>
            <person name="Neilson J.A."/>
            <person name="Onodera N.T."/>
            <person name="Poole A.M."/>
            <person name="Pritham E.J."/>
            <person name="Richards T.A."/>
            <person name="Rocap G."/>
            <person name="Roy S.W."/>
            <person name="Sarai C."/>
            <person name="Schaack S."/>
            <person name="Shirato S."/>
            <person name="Slamovits C.H."/>
            <person name="Spencer D.F."/>
            <person name="Suzuki S."/>
            <person name="Worden A.Z."/>
            <person name="Zauner S."/>
            <person name="Barry K."/>
            <person name="Bell C."/>
            <person name="Bharti A.K."/>
            <person name="Crow J.A."/>
            <person name="Grimwood J."/>
            <person name="Kramer R."/>
            <person name="Lindquist E."/>
            <person name="Lucas S."/>
            <person name="Salamov A."/>
            <person name="McFadden G.I."/>
            <person name="Lane C.E."/>
            <person name="Keeling P.J."/>
            <person name="Gray M.W."/>
            <person name="Grigoriev I.V."/>
            <person name="Archibald J.M."/>
        </authorList>
    </citation>
    <scope>NUCLEOTIDE SEQUENCE</scope>
    <source>
        <strain evidence="4">CCMP2712</strain>
    </source>
</reference>
<evidence type="ECO:0008006" key="5">
    <source>
        <dbReference type="Google" id="ProtNLM"/>
    </source>
</evidence>
<dbReference type="EMBL" id="JH993099">
    <property type="protein sequence ID" value="EKX35014.1"/>
    <property type="molecule type" value="Genomic_DNA"/>
</dbReference>
<evidence type="ECO:0000313" key="4">
    <source>
        <dbReference type="Proteomes" id="UP000011087"/>
    </source>
</evidence>
<feature type="signal peptide" evidence="1">
    <location>
        <begin position="1"/>
        <end position="25"/>
    </location>
</feature>
<sequence>MRTLLLRRLSTFYFCCLLLASSASVRRVASPHLGLRSPPTLPPFSFLSLSQESCLSSPWPSVATYSSSIQLPQLQSGELPLLTLAFAQARYGLAPSSSSPSPCSSSMSSSASPSSLISTRSRSFLSTFSEQASTCISANLLTAVARGENALPLLAFLLSPCTRVQRLLCSHFPSFSLRTLRPTPCSSGIFAHSPSDMNSRLPGE</sequence>
<dbReference type="EnsemblProtists" id="EKX35014">
    <property type="protein sequence ID" value="EKX35014"/>
    <property type="gene ID" value="GUITHDRAFT_155616"/>
</dbReference>
<evidence type="ECO:0000256" key="1">
    <source>
        <dbReference type="SAM" id="SignalP"/>
    </source>
</evidence>
<name>L1IGF6_GUITC</name>
<evidence type="ECO:0000313" key="2">
    <source>
        <dbReference type="EMBL" id="EKX35014.1"/>
    </source>
</evidence>
<reference evidence="3" key="3">
    <citation type="submission" date="2016-03" db="UniProtKB">
        <authorList>
            <consortium name="EnsemblProtists"/>
        </authorList>
    </citation>
    <scope>IDENTIFICATION</scope>
</reference>
<feature type="chain" id="PRO_5008770033" description="Transmembrane protein" evidence="1">
    <location>
        <begin position="26"/>
        <end position="204"/>
    </location>
</feature>
<reference evidence="2 4" key="1">
    <citation type="journal article" date="2012" name="Nature">
        <title>Algal genomes reveal evolutionary mosaicism and the fate of nucleomorphs.</title>
        <authorList>
            <consortium name="DOE Joint Genome Institute"/>
            <person name="Curtis B.A."/>
            <person name="Tanifuji G."/>
            <person name="Burki F."/>
            <person name="Gruber A."/>
            <person name="Irimia M."/>
            <person name="Maruyama S."/>
            <person name="Arias M.C."/>
            <person name="Ball S.G."/>
            <person name="Gile G.H."/>
            <person name="Hirakawa Y."/>
            <person name="Hopkins J.F."/>
            <person name="Kuo A."/>
            <person name="Rensing S.A."/>
            <person name="Schmutz J."/>
            <person name="Symeonidi A."/>
            <person name="Elias M."/>
            <person name="Eveleigh R.J."/>
            <person name="Herman E.K."/>
            <person name="Klute M.J."/>
            <person name="Nakayama T."/>
            <person name="Obornik M."/>
            <person name="Reyes-Prieto A."/>
            <person name="Armbrust E.V."/>
            <person name="Aves S.J."/>
            <person name="Beiko R.G."/>
            <person name="Coutinho P."/>
            <person name="Dacks J.B."/>
            <person name="Durnford D.G."/>
            <person name="Fast N.M."/>
            <person name="Green B.R."/>
            <person name="Grisdale C.J."/>
            <person name="Hempel F."/>
            <person name="Henrissat B."/>
            <person name="Hoppner M.P."/>
            <person name="Ishida K."/>
            <person name="Kim E."/>
            <person name="Koreny L."/>
            <person name="Kroth P.G."/>
            <person name="Liu Y."/>
            <person name="Malik S.B."/>
            <person name="Maier U.G."/>
            <person name="McRose D."/>
            <person name="Mock T."/>
            <person name="Neilson J.A."/>
            <person name="Onodera N.T."/>
            <person name="Poole A.M."/>
            <person name="Pritham E.J."/>
            <person name="Richards T.A."/>
            <person name="Rocap G."/>
            <person name="Roy S.W."/>
            <person name="Sarai C."/>
            <person name="Schaack S."/>
            <person name="Shirato S."/>
            <person name="Slamovits C.H."/>
            <person name="Spencer D.F."/>
            <person name="Suzuki S."/>
            <person name="Worden A.Z."/>
            <person name="Zauner S."/>
            <person name="Barry K."/>
            <person name="Bell C."/>
            <person name="Bharti A.K."/>
            <person name="Crow J.A."/>
            <person name="Grimwood J."/>
            <person name="Kramer R."/>
            <person name="Lindquist E."/>
            <person name="Lucas S."/>
            <person name="Salamov A."/>
            <person name="McFadden G.I."/>
            <person name="Lane C.E."/>
            <person name="Keeling P.J."/>
            <person name="Gray M.W."/>
            <person name="Grigoriev I.V."/>
            <person name="Archibald J.M."/>
        </authorList>
    </citation>
    <scope>NUCLEOTIDE SEQUENCE</scope>
    <source>
        <strain evidence="2 4">CCMP2712</strain>
    </source>
</reference>
<organism evidence="2">
    <name type="scientific">Guillardia theta (strain CCMP2712)</name>
    <name type="common">Cryptophyte</name>
    <dbReference type="NCBI Taxonomy" id="905079"/>
    <lineage>
        <taxon>Eukaryota</taxon>
        <taxon>Cryptophyceae</taxon>
        <taxon>Pyrenomonadales</taxon>
        <taxon>Geminigeraceae</taxon>
        <taxon>Guillardia</taxon>
    </lineage>
</organism>
<keyword evidence="4" id="KW-1185">Reference proteome</keyword>
<proteinExistence type="predicted"/>
<protein>
    <recommendedName>
        <fullName evidence="5">Transmembrane protein</fullName>
    </recommendedName>
</protein>
<dbReference type="AlphaFoldDB" id="L1IGF6"/>
<dbReference type="KEGG" id="gtt:GUITHDRAFT_155616"/>
<gene>
    <name evidence="2" type="ORF">GUITHDRAFT_155616</name>
</gene>
<dbReference type="HOGENOM" id="CLU_116506_0_0_1"/>
<accession>L1IGF6</accession>
<dbReference type="RefSeq" id="XP_005821994.1">
    <property type="nucleotide sequence ID" value="XM_005821937.1"/>
</dbReference>
<dbReference type="GeneID" id="17291721"/>
<keyword evidence="1" id="KW-0732">Signal</keyword>
<evidence type="ECO:0000313" key="3">
    <source>
        <dbReference type="EnsemblProtists" id="EKX35014"/>
    </source>
</evidence>
<dbReference type="PaxDb" id="55529-EKX35014"/>
<dbReference type="Proteomes" id="UP000011087">
    <property type="component" value="Unassembled WGS sequence"/>
</dbReference>